<reference evidence="2" key="2">
    <citation type="submission" date="2015-01" db="EMBL/GenBank/DDBJ databases">
        <title>Evolutionary Origins and Diversification of the Mycorrhizal Mutualists.</title>
        <authorList>
            <consortium name="DOE Joint Genome Institute"/>
            <consortium name="Mycorrhizal Genomics Consortium"/>
            <person name="Kohler A."/>
            <person name="Kuo A."/>
            <person name="Nagy L.G."/>
            <person name="Floudas D."/>
            <person name="Copeland A."/>
            <person name="Barry K.W."/>
            <person name="Cichocki N."/>
            <person name="Veneault-Fourrey C."/>
            <person name="LaButti K."/>
            <person name="Lindquist E.A."/>
            <person name="Lipzen A."/>
            <person name="Lundell T."/>
            <person name="Morin E."/>
            <person name="Murat C."/>
            <person name="Riley R."/>
            <person name="Ohm R."/>
            <person name="Sun H."/>
            <person name="Tunlid A."/>
            <person name="Henrissat B."/>
            <person name="Grigoriev I.V."/>
            <person name="Hibbett D.S."/>
            <person name="Martin F."/>
        </authorList>
    </citation>
    <scope>NUCLEOTIDE SEQUENCE [LARGE SCALE GENOMIC DNA]</scope>
    <source>
        <strain evidence="2">LaAM-08-1</strain>
    </source>
</reference>
<evidence type="ECO:0000313" key="1">
    <source>
        <dbReference type="EMBL" id="KIK00133.1"/>
    </source>
</evidence>
<gene>
    <name evidence="1" type="ORF">K443DRAFT_7885</name>
</gene>
<evidence type="ECO:0000313" key="2">
    <source>
        <dbReference type="Proteomes" id="UP000054477"/>
    </source>
</evidence>
<protein>
    <submittedName>
        <fullName evidence="1">Uncharacterized protein</fullName>
    </submittedName>
</protein>
<dbReference type="Proteomes" id="UP000054477">
    <property type="component" value="Unassembled WGS sequence"/>
</dbReference>
<sequence length="62" mass="6830">MTSFATITMGIPIEPRDGLLPDLEVRAEVNTDKPMGGCLWDRGQESRAEVDTDMPFTGGCWN</sequence>
<keyword evidence="2" id="KW-1185">Reference proteome</keyword>
<dbReference type="EMBL" id="KN838632">
    <property type="protein sequence ID" value="KIK00133.1"/>
    <property type="molecule type" value="Genomic_DNA"/>
</dbReference>
<reference evidence="1 2" key="1">
    <citation type="submission" date="2014-04" db="EMBL/GenBank/DDBJ databases">
        <authorList>
            <consortium name="DOE Joint Genome Institute"/>
            <person name="Kuo A."/>
            <person name="Kohler A."/>
            <person name="Nagy L.G."/>
            <person name="Floudas D."/>
            <person name="Copeland A."/>
            <person name="Barry K.W."/>
            <person name="Cichocki N."/>
            <person name="Veneault-Fourrey C."/>
            <person name="LaButti K."/>
            <person name="Lindquist E.A."/>
            <person name="Lipzen A."/>
            <person name="Lundell T."/>
            <person name="Morin E."/>
            <person name="Murat C."/>
            <person name="Sun H."/>
            <person name="Tunlid A."/>
            <person name="Henrissat B."/>
            <person name="Grigoriev I.V."/>
            <person name="Hibbett D.S."/>
            <person name="Martin F."/>
            <person name="Nordberg H.P."/>
            <person name="Cantor M.N."/>
            <person name="Hua S.X."/>
        </authorList>
    </citation>
    <scope>NUCLEOTIDE SEQUENCE [LARGE SCALE GENOMIC DNA]</scope>
    <source>
        <strain evidence="1 2">LaAM-08-1</strain>
    </source>
</reference>
<dbReference type="AlphaFoldDB" id="A0A0C9XW20"/>
<dbReference type="HOGENOM" id="CLU_2904557_0_0_1"/>
<name>A0A0C9XW20_9AGAR</name>
<organism evidence="1 2">
    <name type="scientific">Laccaria amethystina LaAM-08-1</name>
    <dbReference type="NCBI Taxonomy" id="1095629"/>
    <lineage>
        <taxon>Eukaryota</taxon>
        <taxon>Fungi</taxon>
        <taxon>Dikarya</taxon>
        <taxon>Basidiomycota</taxon>
        <taxon>Agaricomycotina</taxon>
        <taxon>Agaricomycetes</taxon>
        <taxon>Agaricomycetidae</taxon>
        <taxon>Agaricales</taxon>
        <taxon>Agaricineae</taxon>
        <taxon>Hydnangiaceae</taxon>
        <taxon>Laccaria</taxon>
    </lineage>
</organism>
<proteinExistence type="predicted"/>
<accession>A0A0C9XW20</accession>